<name>A0A4R2KQB4_9GAMM</name>
<organism evidence="1 2">
    <name type="scientific">Chromatocurvus halotolerans</name>
    <dbReference type="NCBI Taxonomy" id="1132028"/>
    <lineage>
        <taxon>Bacteria</taxon>
        <taxon>Pseudomonadati</taxon>
        <taxon>Pseudomonadota</taxon>
        <taxon>Gammaproteobacteria</taxon>
        <taxon>Cellvibrionales</taxon>
        <taxon>Halieaceae</taxon>
        <taxon>Chromatocurvus</taxon>
    </lineage>
</organism>
<evidence type="ECO:0000313" key="1">
    <source>
        <dbReference type="EMBL" id="TCO74892.1"/>
    </source>
</evidence>
<reference evidence="1 2" key="1">
    <citation type="submission" date="2019-03" db="EMBL/GenBank/DDBJ databases">
        <title>Genomic Encyclopedia of Type Strains, Phase IV (KMG-IV): sequencing the most valuable type-strain genomes for metagenomic binning, comparative biology and taxonomic classification.</title>
        <authorList>
            <person name="Goeker M."/>
        </authorList>
    </citation>
    <scope>NUCLEOTIDE SEQUENCE [LARGE SCALE GENOMIC DNA]</scope>
    <source>
        <strain evidence="1 2">DSM 23344</strain>
    </source>
</reference>
<dbReference type="RefSeq" id="WP_162883948.1">
    <property type="nucleotide sequence ID" value="NZ_QQSW01000016.1"/>
</dbReference>
<keyword evidence="2" id="KW-1185">Reference proteome</keyword>
<proteinExistence type="predicted"/>
<gene>
    <name evidence="1" type="ORF">EV688_11149</name>
</gene>
<evidence type="ECO:0000313" key="2">
    <source>
        <dbReference type="Proteomes" id="UP000294980"/>
    </source>
</evidence>
<dbReference type="AlphaFoldDB" id="A0A4R2KQB4"/>
<dbReference type="PANTHER" id="PTHR32301">
    <property type="entry name" value="COUNTIN RECEPTOR CNR3-RELATED"/>
    <property type="match status" value="1"/>
</dbReference>
<dbReference type="InterPro" id="IPR053259">
    <property type="entry name" value="Golvesin-related_Golgi"/>
</dbReference>
<dbReference type="PANTHER" id="PTHR32301:SF6">
    <property type="entry name" value="GOLVESIN-RELATED"/>
    <property type="match status" value="1"/>
</dbReference>
<dbReference type="Gene3D" id="3.40.50.300">
    <property type="entry name" value="P-loop containing nucleotide triphosphate hydrolases"/>
    <property type="match status" value="1"/>
</dbReference>
<dbReference type="EMBL" id="SLWX01000011">
    <property type="protein sequence ID" value="TCO74892.1"/>
    <property type="molecule type" value="Genomic_DNA"/>
</dbReference>
<sequence>MRHILLHGHIFKNAGSTLDWSLRRCFGSGFCEHRDDAAMREAPRDALAAGVANSSIVALSSHNLPSPPPSIDGIAFYTVFLLRHPIERALSVYAFERQQQATTPGAQAAKRMNLQDYVAWRLQDEVRPVIRNFQTRFLAGGAVRHGSEPLTSDAVAAAHQRLKAGAPVGLVERYDASMMVLEAALRPFFPQLDLAYLPQNVSRGVGPAAVANIAGSAREQLGPLWEPLLAHNAHDLALYAAAGKALDRRIATLPDVGRDLEQFRQRLAALRQQA</sequence>
<dbReference type="InterPro" id="IPR027417">
    <property type="entry name" value="P-loop_NTPase"/>
</dbReference>
<accession>A0A4R2KQB4</accession>
<protein>
    <recommendedName>
        <fullName evidence="3">Sulfotransferase family protein</fullName>
    </recommendedName>
</protein>
<evidence type="ECO:0008006" key="3">
    <source>
        <dbReference type="Google" id="ProtNLM"/>
    </source>
</evidence>
<comment type="caution">
    <text evidence="1">The sequence shown here is derived from an EMBL/GenBank/DDBJ whole genome shotgun (WGS) entry which is preliminary data.</text>
</comment>
<dbReference type="Proteomes" id="UP000294980">
    <property type="component" value="Unassembled WGS sequence"/>
</dbReference>